<sequence length="267" mass="30133">MISQGLESRGGRIESIASIVKFSDHSLLLISIWGQATDPVNPSFYFDTSLLEDAEAKAKLLQAWSRDLPTPSNDQDWTPWLEAAIGRIMACNNRLAKAKKRLRGATIRMNTKRVQLAEAQLQNNPTNEEMRGVMSDSQAKLAEIFQNQVARYQHLSSSNWFRYGDTCSKTFFDFHQAWQKKTPMKELVTDNGPIRKQTDLTNHITDFYTKLYTSEAHLPGTQEAQASYWDSVSLRVSAEINASFTQSLTLKEVVKAIFALPKNKAPG</sequence>
<evidence type="ECO:0000313" key="2">
    <source>
        <dbReference type="Proteomes" id="UP001497512"/>
    </source>
</evidence>
<gene>
    <name evidence="1" type="ORF">CSSPTR1EN2_LOCUS1586</name>
</gene>
<organism evidence="1 2">
    <name type="scientific">Sphagnum troendelagicum</name>
    <dbReference type="NCBI Taxonomy" id="128251"/>
    <lineage>
        <taxon>Eukaryota</taxon>
        <taxon>Viridiplantae</taxon>
        <taxon>Streptophyta</taxon>
        <taxon>Embryophyta</taxon>
        <taxon>Bryophyta</taxon>
        <taxon>Sphagnophytina</taxon>
        <taxon>Sphagnopsida</taxon>
        <taxon>Sphagnales</taxon>
        <taxon>Sphagnaceae</taxon>
        <taxon>Sphagnum</taxon>
    </lineage>
</organism>
<dbReference type="Proteomes" id="UP001497512">
    <property type="component" value="Chromosome 1"/>
</dbReference>
<reference evidence="1 2" key="1">
    <citation type="submission" date="2024-02" db="EMBL/GenBank/DDBJ databases">
        <authorList>
            <consortium name="ELIXIR-Norway"/>
            <consortium name="Elixir Norway"/>
        </authorList>
    </citation>
    <scope>NUCLEOTIDE SEQUENCE [LARGE SCALE GENOMIC DNA]</scope>
</reference>
<accession>A0ABP0TBN5</accession>
<name>A0ABP0TBN5_9BRYO</name>
<keyword evidence="2" id="KW-1185">Reference proteome</keyword>
<proteinExistence type="predicted"/>
<protein>
    <submittedName>
        <fullName evidence="1">Uncharacterized protein</fullName>
    </submittedName>
</protein>
<dbReference type="EMBL" id="OZ019893">
    <property type="protein sequence ID" value="CAK9191829.1"/>
    <property type="molecule type" value="Genomic_DNA"/>
</dbReference>
<evidence type="ECO:0000313" key="1">
    <source>
        <dbReference type="EMBL" id="CAK9191829.1"/>
    </source>
</evidence>